<dbReference type="Proteomes" id="UP000192251">
    <property type="component" value="Chromosome"/>
</dbReference>
<organism evidence="1 2">
    <name type="scientific">Kitasatospora albolonga</name>
    <dbReference type="NCBI Taxonomy" id="68173"/>
    <lineage>
        <taxon>Bacteria</taxon>
        <taxon>Bacillati</taxon>
        <taxon>Actinomycetota</taxon>
        <taxon>Actinomycetes</taxon>
        <taxon>Kitasatosporales</taxon>
        <taxon>Streptomycetaceae</taxon>
        <taxon>Kitasatospora</taxon>
    </lineage>
</organism>
<name>A0ABC8C3N0_9ACTN</name>
<gene>
    <name evidence="1" type="ORF">B7C62_25590</name>
</gene>
<keyword evidence="2" id="KW-1185">Reference proteome</keyword>
<proteinExistence type="predicted"/>
<evidence type="ECO:0000313" key="1">
    <source>
        <dbReference type="EMBL" id="ARF77371.1"/>
    </source>
</evidence>
<accession>A0ABC8C3N0</accession>
<dbReference type="KEGG" id="kab:B7C62_25590"/>
<dbReference type="EMBL" id="CP020563">
    <property type="protein sequence ID" value="ARF77371.1"/>
    <property type="molecule type" value="Genomic_DNA"/>
</dbReference>
<dbReference type="RefSeq" id="WP_084753801.1">
    <property type="nucleotide sequence ID" value="NZ_CP020563.1"/>
</dbReference>
<sequence>MPEPFVNGDVHHRACGICPSRVHPVGEFDVFERPTPECPFNKADGHRYLSDGTPVCVHPEKVGLPARRYKSENAPLTVGLQLPPDPSEVVPYLRGVLWGAAPVLLDELIAQAQQQVQERFPELDPLTVMRRALGGQPQAAVRLTPHGAARARS</sequence>
<protein>
    <submittedName>
        <fullName evidence="1">Uncharacterized protein</fullName>
    </submittedName>
</protein>
<evidence type="ECO:0000313" key="2">
    <source>
        <dbReference type="Proteomes" id="UP000192251"/>
    </source>
</evidence>
<dbReference type="AlphaFoldDB" id="A0ABC8C3N0"/>
<reference evidence="1 2" key="1">
    <citation type="submission" date="2017-04" db="EMBL/GenBank/DDBJ databases">
        <title>The complete genome sequence of Streptomyces albolongus YIM 101047, the producer of novel bafilomycins and novel odoriferous sesquiterpenoids.</title>
        <authorList>
            <person name="Yin M."/>
            <person name="Jiang Y."/>
        </authorList>
    </citation>
    <scope>NUCLEOTIDE SEQUENCE [LARGE SCALE GENOMIC DNA]</scope>
    <source>
        <strain evidence="1 2">YIM 101047</strain>
    </source>
</reference>